<evidence type="ECO:0000256" key="1">
    <source>
        <dbReference type="ARBA" id="ARBA00023015"/>
    </source>
</evidence>
<dbReference type="InterPro" id="IPR052067">
    <property type="entry name" value="Metal_resp_HTH_trans_reg"/>
</dbReference>
<organism evidence="5 6">
    <name type="scientific">Desulfitobacterium chlororespirans DSM 11544</name>
    <dbReference type="NCBI Taxonomy" id="1121395"/>
    <lineage>
        <taxon>Bacteria</taxon>
        <taxon>Bacillati</taxon>
        <taxon>Bacillota</taxon>
        <taxon>Clostridia</taxon>
        <taxon>Eubacteriales</taxon>
        <taxon>Desulfitobacteriaceae</taxon>
        <taxon>Desulfitobacterium</taxon>
    </lineage>
</organism>
<dbReference type="SUPFAM" id="SSF46785">
    <property type="entry name" value="Winged helix' DNA-binding domain"/>
    <property type="match status" value="1"/>
</dbReference>
<dbReference type="GO" id="GO:0003700">
    <property type="term" value="F:DNA-binding transcription factor activity"/>
    <property type="evidence" value="ECO:0007669"/>
    <property type="project" value="InterPro"/>
</dbReference>
<dbReference type="SMART" id="SM00347">
    <property type="entry name" value="HTH_MARR"/>
    <property type="match status" value="1"/>
</dbReference>
<keyword evidence="3" id="KW-0804">Transcription</keyword>
<keyword evidence="6" id="KW-1185">Reference proteome</keyword>
<dbReference type="STRING" id="1121395.SAMN02745215_02629"/>
<evidence type="ECO:0000313" key="5">
    <source>
        <dbReference type="EMBL" id="SHN75163.1"/>
    </source>
</evidence>
<dbReference type="Gene3D" id="1.10.10.10">
    <property type="entry name" value="Winged helix-like DNA-binding domain superfamily/Winged helix DNA-binding domain"/>
    <property type="match status" value="1"/>
</dbReference>
<name>A0A1M7TX33_9FIRM</name>
<dbReference type="InterPro" id="IPR036388">
    <property type="entry name" value="WH-like_DNA-bd_sf"/>
</dbReference>
<dbReference type="Pfam" id="PF01047">
    <property type="entry name" value="MarR"/>
    <property type="match status" value="1"/>
</dbReference>
<keyword evidence="1" id="KW-0805">Transcription regulation</keyword>
<keyword evidence="2 5" id="KW-0238">DNA-binding</keyword>
<evidence type="ECO:0000259" key="4">
    <source>
        <dbReference type="PROSITE" id="PS50995"/>
    </source>
</evidence>
<dbReference type="EMBL" id="FRDN01000008">
    <property type="protein sequence ID" value="SHN75163.1"/>
    <property type="molecule type" value="Genomic_DNA"/>
</dbReference>
<reference evidence="6" key="1">
    <citation type="submission" date="2016-12" db="EMBL/GenBank/DDBJ databases">
        <authorList>
            <person name="Varghese N."/>
            <person name="Submissions S."/>
        </authorList>
    </citation>
    <scope>NUCLEOTIDE SEQUENCE [LARGE SCALE GENOMIC DNA]</scope>
    <source>
        <strain evidence="6">DSM 11544</strain>
    </source>
</reference>
<evidence type="ECO:0000256" key="3">
    <source>
        <dbReference type="ARBA" id="ARBA00023163"/>
    </source>
</evidence>
<proteinExistence type="predicted"/>
<evidence type="ECO:0000256" key="2">
    <source>
        <dbReference type="ARBA" id="ARBA00023125"/>
    </source>
</evidence>
<evidence type="ECO:0000313" key="6">
    <source>
        <dbReference type="Proteomes" id="UP000184010"/>
    </source>
</evidence>
<dbReference type="InterPro" id="IPR036390">
    <property type="entry name" value="WH_DNA-bd_sf"/>
</dbReference>
<dbReference type="RefSeq" id="WP_072773007.1">
    <property type="nucleotide sequence ID" value="NZ_FRDN01000008.1"/>
</dbReference>
<dbReference type="PANTHER" id="PTHR35790:SF4">
    <property type="entry name" value="HTH-TYPE TRANSCRIPTIONAL REGULATOR PCHR"/>
    <property type="match status" value="1"/>
</dbReference>
<gene>
    <name evidence="5" type="ORF">SAMN02745215_02629</name>
</gene>
<dbReference type="Proteomes" id="UP000184010">
    <property type="component" value="Unassembled WGS sequence"/>
</dbReference>
<dbReference type="AlphaFoldDB" id="A0A1M7TX33"/>
<feature type="domain" description="HTH marR-type" evidence="4">
    <location>
        <begin position="1"/>
        <end position="136"/>
    </location>
</feature>
<protein>
    <submittedName>
        <fullName evidence="5">DNA-binding transcriptional regulator, MarR family</fullName>
    </submittedName>
</protein>
<dbReference type="GO" id="GO:0003677">
    <property type="term" value="F:DNA binding"/>
    <property type="evidence" value="ECO:0007669"/>
    <property type="project" value="UniProtKB-KW"/>
</dbReference>
<dbReference type="PROSITE" id="PS50995">
    <property type="entry name" value="HTH_MARR_2"/>
    <property type="match status" value="1"/>
</dbReference>
<accession>A0A1M7TX33</accession>
<sequence length="157" mass="18337">MKIAKDIMDTLLSIQQDMDSMTHKFDDLNFSQVHCLHWIGTMENPNVTKIAAELRMTTGAVTKICKKLSDKNYIVKYQNPENNKEVYYRLTEKGQAIYEAHEVIHDKAHHCQTDVIDRYSIDEQRVILKFLQDIYALMNNEAEQVTEMVENKEKPDA</sequence>
<dbReference type="InterPro" id="IPR000835">
    <property type="entry name" value="HTH_MarR-typ"/>
</dbReference>
<dbReference type="PANTHER" id="PTHR35790">
    <property type="entry name" value="HTH-TYPE TRANSCRIPTIONAL REGULATOR PCHR"/>
    <property type="match status" value="1"/>
</dbReference>